<dbReference type="RefSeq" id="WP_111333720.1">
    <property type="nucleotide sequence ID" value="NZ_CP030032.1"/>
</dbReference>
<accession>A0A2Z4FKT2</accession>
<dbReference type="GO" id="GO:0008237">
    <property type="term" value="F:metallopeptidase activity"/>
    <property type="evidence" value="ECO:0007669"/>
    <property type="project" value="UniProtKB-KW"/>
</dbReference>
<dbReference type="SUPFAM" id="SSF63411">
    <property type="entry name" value="LuxS/MPP-like metallohydrolase"/>
    <property type="match status" value="2"/>
</dbReference>
<evidence type="ECO:0000256" key="1">
    <source>
        <dbReference type="ARBA" id="ARBA00007261"/>
    </source>
</evidence>
<dbReference type="PANTHER" id="PTHR43690">
    <property type="entry name" value="NARDILYSIN"/>
    <property type="match status" value="1"/>
</dbReference>
<keyword evidence="5" id="KW-0482">Metalloprotease</keyword>
<dbReference type="InterPro" id="IPR011249">
    <property type="entry name" value="Metalloenz_LuxS/M16"/>
</dbReference>
<protein>
    <submittedName>
        <fullName evidence="8">Insulinase family protein</fullName>
    </submittedName>
</protein>
<evidence type="ECO:0000256" key="4">
    <source>
        <dbReference type="ARBA" id="ARBA00022833"/>
    </source>
</evidence>
<dbReference type="KEGG" id="bsed:DN745_08170"/>
<dbReference type="Pfam" id="PF05193">
    <property type="entry name" value="Peptidase_M16_C"/>
    <property type="match status" value="1"/>
</dbReference>
<evidence type="ECO:0000259" key="6">
    <source>
        <dbReference type="Pfam" id="PF00675"/>
    </source>
</evidence>
<dbReference type="EMBL" id="CP030032">
    <property type="protein sequence ID" value="AWV89314.1"/>
    <property type="molecule type" value="Genomic_DNA"/>
</dbReference>
<evidence type="ECO:0000313" key="8">
    <source>
        <dbReference type="EMBL" id="AWV89314.1"/>
    </source>
</evidence>
<feature type="domain" description="Peptidase M16 N-terminal" evidence="6">
    <location>
        <begin position="64"/>
        <end position="199"/>
    </location>
</feature>
<dbReference type="PANTHER" id="PTHR43690:SF17">
    <property type="entry name" value="PROTEIN YHJJ"/>
    <property type="match status" value="1"/>
</dbReference>
<dbReference type="InterPro" id="IPR011765">
    <property type="entry name" value="Pept_M16_N"/>
</dbReference>
<keyword evidence="4" id="KW-0862">Zinc</keyword>
<name>A0A2Z4FKT2_9DELT</name>
<evidence type="ECO:0000256" key="5">
    <source>
        <dbReference type="ARBA" id="ARBA00023049"/>
    </source>
</evidence>
<keyword evidence="2" id="KW-0645">Protease</keyword>
<dbReference type="Pfam" id="PF00675">
    <property type="entry name" value="Peptidase_M16"/>
    <property type="match status" value="1"/>
</dbReference>
<evidence type="ECO:0000256" key="3">
    <source>
        <dbReference type="ARBA" id="ARBA00022801"/>
    </source>
</evidence>
<dbReference type="Gene3D" id="3.30.830.10">
    <property type="entry name" value="Metalloenzyme, LuxS/M16 peptidase-like"/>
    <property type="match status" value="2"/>
</dbReference>
<feature type="domain" description="Peptidase M16 C-terminal" evidence="7">
    <location>
        <begin position="218"/>
        <end position="397"/>
    </location>
</feature>
<evidence type="ECO:0000313" key="9">
    <source>
        <dbReference type="Proteomes" id="UP000249799"/>
    </source>
</evidence>
<organism evidence="8 9">
    <name type="scientific">Bradymonas sediminis</name>
    <dbReference type="NCBI Taxonomy" id="1548548"/>
    <lineage>
        <taxon>Bacteria</taxon>
        <taxon>Deltaproteobacteria</taxon>
        <taxon>Bradymonadales</taxon>
        <taxon>Bradymonadaceae</taxon>
        <taxon>Bradymonas</taxon>
    </lineage>
</organism>
<comment type="similarity">
    <text evidence="1">Belongs to the peptidase M16 family.</text>
</comment>
<evidence type="ECO:0000256" key="2">
    <source>
        <dbReference type="ARBA" id="ARBA00022670"/>
    </source>
</evidence>
<sequence>MRTMQSRATKALHFGRRRASQKAVVWAMTVLLAACATLVGASTASAQDTADLIQTRTLENGLDVIVISDPSLPIITIEIAVKNGAFTETPELNGLSHLYEHMFFKANAVIPNQKAYMDRLRELGIVFNGTTSTERVNYFFTLPAANLKPGMEFMYNAITTTKFDPDEFEREKQVVIGEVDRNESSPYYWFGQAVNAALWGDLHSRKDSLGDRESVTNATVQQMQTMKDRYYVPNNSVLLIAGDIGADKAFDMAESVFSGWERGEDPFAKWPVPAQAPLQGNSYLVVERDIKVPYLQFSWHGPSVTEDPVGTYAADVLSFILSQPTSGFQKRLVETGLTLGAGISYYTQAHTGPINLAAQVPAENIDEALRAMILEVNKLANPEYFSDAQLQNAKTILAVQDTYGREKISSFAHTVSFWWATAGLDYYLNYVENLNAVTREDIAAYVSRYIIDKPYVMGVLLSPEQKKELGLSDAALAEKVEKIQKEITEEMNADEGSNE</sequence>
<dbReference type="InterPro" id="IPR050626">
    <property type="entry name" value="Peptidase_M16"/>
</dbReference>
<dbReference type="GO" id="GO:0006508">
    <property type="term" value="P:proteolysis"/>
    <property type="evidence" value="ECO:0007669"/>
    <property type="project" value="UniProtKB-KW"/>
</dbReference>
<reference evidence="8 9" key="1">
    <citation type="submission" date="2018-06" db="EMBL/GenBank/DDBJ databases">
        <title>Lujinxingia sediminis gen. nov. sp. nov., a new facultative anaerobic member of the class Deltaproteobacteria, and proposal of Lujinxingaceae fam. nov.</title>
        <authorList>
            <person name="Guo L.-Y."/>
            <person name="Li C.-M."/>
            <person name="Wang S."/>
            <person name="Du Z.-J."/>
        </authorList>
    </citation>
    <scope>NUCLEOTIDE SEQUENCE [LARGE SCALE GENOMIC DNA]</scope>
    <source>
        <strain evidence="8 9">FA350</strain>
    </source>
</reference>
<dbReference type="InterPro" id="IPR007863">
    <property type="entry name" value="Peptidase_M16_C"/>
</dbReference>
<dbReference type="PROSITE" id="PS51257">
    <property type="entry name" value="PROKAR_LIPOPROTEIN"/>
    <property type="match status" value="1"/>
</dbReference>
<evidence type="ECO:0000259" key="7">
    <source>
        <dbReference type="Pfam" id="PF05193"/>
    </source>
</evidence>
<dbReference type="OrthoDB" id="9811314at2"/>
<keyword evidence="3" id="KW-0378">Hydrolase</keyword>
<keyword evidence="9" id="KW-1185">Reference proteome</keyword>
<dbReference type="GO" id="GO:0046872">
    <property type="term" value="F:metal ion binding"/>
    <property type="evidence" value="ECO:0007669"/>
    <property type="project" value="InterPro"/>
</dbReference>
<dbReference type="AlphaFoldDB" id="A0A2Z4FKT2"/>
<gene>
    <name evidence="8" type="ORF">DN745_08170</name>
</gene>
<dbReference type="Proteomes" id="UP000249799">
    <property type="component" value="Chromosome"/>
</dbReference>
<proteinExistence type="inferred from homology"/>